<sequence>MASTYQQWYNATRKDLISSFTQLVNLKDHDNSKTKPAVLDRTKAKYDRTLEIFDQFLELYLKVSWSLDIRSYKGFLEFVARNMKGRLEQRPTVGSIDGFHRDFKAGPRDKSKSIYCNTTALTSPQWIKKDLKEKVSLYTDEMDKDRLTGEVLEPTARRERACKQKGAEGEEDIAARVLAACYKHFLSTVELVNSMMMLRKKKFQLPILGFYKIYKEELPLIFNLLVFFLPIAVADRVFCEYNSVDEILHTTKFTENSFSKESTELGHRAGYKRNITVQAYRQTFRKSYTHPLSEIDRRATFLDIVSCHEHIQNQYTEELYNPAKQHEQTYFHYARRVMPERDLLARVLPTSGNLRSTTGRAAPKALEALCSGNGLTPYRPGISPLHGICLCGELVEIRLRQMGDLDFVEYCFKCDCWFQGITEWNRHCQGHLDQPEDLLRCDLILYRNVPAKAAYCPFCLGDTTLSPRRRMYQYLDRGEWYDHVHSHLSPRELAGRYNCRHPACSLGFDSLGDLEHHLRDVHCYLPPRGKKRVFNQIS</sequence>
<keyword evidence="1" id="KW-0863">Zinc-finger</keyword>
<dbReference type="SMART" id="SM00355">
    <property type="entry name" value="ZnF_C2H2"/>
    <property type="match status" value="2"/>
</dbReference>
<dbReference type="PROSITE" id="PS00028">
    <property type="entry name" value="ZINC_FINGER_C2H2_1"/>
    <property type="match status" value="1"/>
</dbReference>
<dbReference type="PANTHER" id="PTHR37535:SF3">
    <property type="entry name" value="FLUG DOMAIN-CONTAINING PROTEIN"/>
    <property type="match status" value="1"/>
</dbReference>
<accession>A0A5N7BR80</accession>
<dbReference type="AlphaFoldDB" id="A0A5N7BR80"/>
<dbReference type="PANTHER" id="PTHR37535">
    <property type="entry name" value="FLUG DOMAIN PROTEIN"/>
    <property type="match status" value="1"/>
</dbReference>
<dbReference type="InterPro" id="IPR013087">
    <property type="entry name" value="Znf_C2H2_type"/>
</dbReference>
<protein>
    <recommendedName>
        <fullName evidence="2">C2H2-type domain-containing protein</fullName>
    </recommendedName>
</protein>
<name>A0A5N7BR80_PETAA</name>
<reference evidence="3" key="1">
    <citation type="submission" date="2019-04" db="EMBL/GenBank/DDBJ databases">
        <title>Friends and foes A comparative genomics studyof 23 Aspergillus species from section Flavi.</title>
        <authorList>
            <consortium name="DOE Joint Genome Institute"/>
            <person name="Kjaerbolling I."/>
            <person name="Vesth T."/>
            <person name="Frisvad J.C."/>
            <person name="Nybo J.L."/>
            <person name="Theobald S."/>
            <person name="Kildgaard S."/>
            <person name="Isbrandt T."/>
            <person name="Kuo A."/>
            <person name="Sato A."/>
            <person name="Lyhne E.K."/>
            <person name="Kogle M.E."/>
            <person name="Wiebenga A."/>
            <person name="Kun R.S."/>
            <person name="Lubbers R.J."/>
            <person name="Makela M.R."/>
            <person name="Barry K."/>
            <person name="Chovatia M."/>
            <person name="Clum A."/>
            <person name="Daum C."/>
            <person name="Haridas S."/>
            <person name="He G."/>
            <person name="LaButti K."/>
            <person name="Lipzen A."/>
            <person name="Mondo S."/>
            <person name="Riley R."/>
            <person name="Salamov A."/>
            <person name="Simmons B.A."/>
            <person name="Magnuson J.K."/>
            <person name="Henrissat B."/>
            <person name="Mortensen U.H."/>
            <person name="Larsen T.O."/>
            <person name="Devries R.P."/>
            <person name="Grigoriev I.V."/>
            <person name="Machida M."/>
            <person name="Baker S.E."/>
            <person name="Andersen M.R."/>
        </authorList>
    </citation>
    <scope>NUCLEOTIDE SEQUENCE [LARGE SCALE GENOMIC DNA]</scope>
    <source>
        <strain evidence="3">IBT 14317</strain>
    </source>
</reference>
<gene>
    <name evidence="3" type="ORF">BDV23DRAFT_177174</name>
</gene>
<dbReference type="Proteomes" id="UP000326877">
    <property type="component" value="Unassembled WGS sequence"/>
</dbReference>
<evidence type="ECO:0000256" key="1">
    <source>
        <dbReference type="PROSITE-ProRule" id="PRU00042"/>
    </source>
</evidence>
<keyword evidence="1" id="KW-0479">Metal-binding</keyword>
<keyword evidence="1" id="KW-0862">Zinc</keyword>
<dbReference type="GO" id="GO:0008270">
    <property type="term" value="F:zinc ion binding"/>
    <property type="evidence" value="ECO:0007669"/>
    <property type="project" value="UniProtKB-KW"/>
</dbReference>
<dbReference type="OrthoDB" id="4357582at2759"/>
<organism evidence="3">
    <name type="scientific">Petromyces alliaceus</name>
    <name type="common">Aspergillus alliaceus</name>
    <dbReference type="NCBI Taxonomy" id="209559"/>
    <lineage>
        <taxon>Eukaryota</taxon>
        <taxon>Fungi</taxon>
        <taxon>Dikarya</taxon>
        <taxon>Ascomycota</taxon>
        <taxon>Pezizomycotina</taxon>
        <taxon>Eurotiomycetes</taxon>
        <taxon>Eurotiomycetidae</taxon>
        <taxon>Eurotiales</taxon>
        <taxon>Aspergillaceae</taxon>
        <taxon>Aspergillus</taxon>
        <taxon>Aspergillus subgen. Circumdati</taxon>
    </lineage>
</organism>
<proteinExistence type="predicted"/>
<evidence type="ECO:0000259" key="2">
    <source>
        <dbReference type="PROSITE" id="PS50157"/>
    </source>
</evidence>
<evidence type="ECO:0000313" key="3">
    <source>
        <dbReference type="EMBL" id="KAE8384279.1"/>
    </source>
</evidence>
<dbReference type="EMBL" id="ML735384">
    <property type="protein sequence ID" value="KAE8384279.1"/>
    <property type="molecule type" value="Genomic_DNA"/>
</dbReference>
<dbReference type="PROSITE" id="PS50157">
    <property type="entry name" value="ZINC_FINGER_C2H2_2"/>
    <property type="match status" value="1"/>
</dbReference>
<feature type="domain" description="C2H2-type" evidence="2">
    <location>
        <begin position="497"/>
        <end position="527"/>
    </location>
</feature>